<sequence length="293" mass="34432">MFMPKLYLAKVNLNSKIFSVYENELDINDVLKIIYDRLNTDERCGYSVNAKHNDSTGNEISYLRYSYYYFADLNKSDMKITGKMIRKYSKFNDKVNEKTGKVESVLTDESVAIRFYFDIEKEMVTFCERQCFGYNQFTDGFNELLNKCVKDYEFQTYLQKDKNRLEEKIKELYKITKVKAVLIPPNPNGGNVRSIKDNCINTNSTKMTWEFESDDMKMDSEEMKEIREYISAGYGDLTATGVDFNGKTQRISSSQDAAFCIDISENLNDEEFVRESKHFLIKFEEYKNKQRNV</sequence>
<organism evidence="1">
    <name type="scientific">Siphoviridae sp. ct8hR1</name>
    <dbReference type="NCBI Taxonomy" id="2826172"/>
    <lineage>
        <taxon>Viruses</taxon>
        <taxon>Duplodnaviria</taxon>
        <taxon>Heunggongvirae</taxon>
        <taxon>Uroviricota</taxon>
        <taxon>Caudoviricetes</taxon>
    </lineage>
</organism>
<evidence type="ECO:0000313" key="1">
    <source>
        <dbReference type="EMBL" id="DAD91448.1"/>
    </source>
</evidence>
<accession>A0A8S5NB12</accession>
<proteinExistence type="predicted"/>
<dbReference type="InterPro" id="IPR031832">
    <property type="entry name" value="DUF4747"/>
</dbReference>
<protein>
    <submittedName>
        <fullName evidence="1">Uncharacterized protein</fullName>
    </submittedName>
</protein>
<reference evidence="1" key="1">
    <citation type="journal article" date="2021" name="Proc. Natl. Acad. Sci. U.S.A.">
        <title>A Catalog of Tens of Thousands of Viruses from Human Metagenomes Reveals Hidden Associations with Chronic Diseases.</title>
        <authorList>
            <person name="Tisza M.J."/>
            <person name="Buck C.B."/>
        </authorList>
    </citation>
    <scope>NUCLEOTIDE SEQUENCE</scope>
    <source>
        <strain evidence="1">Ct8hR1</strain>
    </source>
</reference>
<dbReference type="EMBL" id="BK015113">
    <property type="protein sequence ID" value="DAD91448.1"/>
    <property type="molecule type" value="Genomic_DNA"/>
</dbReference>
<dbReference type="Pfam" id="PF15931">
    <property type="entry name" value="DUF4747"/>
    <property type="match status" value="1"/>
</dbReference>
<name>A0A8S5NB12_9CAUD</name>